<accession>A0A149Q2Z5</accession>
<dbReference type="RefSeq" id="WP_062251017.1">
    <property type="nucleotide sequence ID" value="NZ_LHZA01000157.1"/>
</dbReference>
<name>A0A149Q2Z5_9PROT</name>
<dbReference type="EMBL" id="LHZA01000157">
    <property type="protein sequence ID" value="KXU91669.1"/>
    <property type="molecule type" value="Genomic_DNA"/>
</dbReference>
<dbReference type="AlphaFoldDB" id="A0A149Q2Z5"/>
<keyword evidence="1" id="KW-0175">Coiled coil</keyword>
<proteinExistence type="predicted"/>
<reference evidence="2 3" key="1">
    <citation type="submission" date="2015-06" db="EMBL/GenBank/DDBJ databases">
        <title>Improved classification and identification of acetic acid bacteria using matrix-assisted laser desorption/ionization time-of-flight mass spectrometry; Gluconobacter nephelii and Gluconobacter uchimurae are later heterotypic synonyms of Gluconobacter japonicus and Gluconobacter oxydans, respectively.</title>
        <authorList>
            <person name="Li L."/>
            <person name="Cleenwerck I."/>
            <person name="De Vuyst L."/>
            <person name="Vandamme P."/>
        </authorList>
    </citation>
    <scope>NUCLEOTIDE SEQUENCE [LARGE SCALE GENOMIC DNA]</scope>
    <source>
        <strain evidence="2 3">LMG 1625</strain>
    </source>
</reference>
<feature type="coiled-coil region" evidence="1">
    <location>
        <begin position="268"/>
        <end position="295"/>
    </location>
</feature>
<dbReference type="Proteomes" id="UP000075473">
    <property type="component" value="Unassembled WGS sequence"/>
</dbReference>
<sequence length="618" mass="67846">MTSRLILNRLAFTGPKTPRVELTFEDRLNVVFGASNTGKSFASKAIDFGLGSGGLLPDIDQRRPYDKLWLSLACDDQLATLSRSMAGGNLNVVEGITDQLPQNARILGQKNDASNENNVSQFLLSLIGLRGRQLATNVSGTKRPLSFRDLVRFCIVDETAILSESSPALSGQRHSATVERSVFRLLLTGLDDSAVVPVMDPKSFRTSKAAKLEMLEELLSSVQADIEAEFPDISDIQEQEGKLEDSLIAAQADIAAAQQAVQVLLLDRRTATLEYARAEARMSEIEMNLRRFARLQEVYDSDIERLESIEEAGFILTIGGDRDCPLCGASPDAQQHEHALGDIGRIRAAAMAEIAKIKRQQVDLNATVQQILGVGRALRNALPDFAKRLEAVESQISAATPEVSASRTKLATIMAARDRVKRGLSLLEQRDGLIVRRSALELEKATRVGERPNQGINSTATYDFAQEVSRVLTAWRFPGNRHVIWDDATFDLKIDGKLRRDNGKGVRAITHAAFKVALLLFCRERGLPHPGFLLLDTPLLTYRDPITSKHGELSSDEQAFAQLPLRDHFFEHLAAEASGAQFIVLENVDLPPNIGSLARVEVFYGEKGGGRSGLFPTV</sequence>
<evidence type="ECO:0008006" key="4">
    <source>
        <dbReference type="Google" id="ProtNLM"/>
    </source>
</evidence>
<protein>
    <recommendedName>
        <fullName evidence="4">Rad50/SbcC-type AAA domain-containing protein</fullName>
    </recommendedName>
</protein>
<dbReference type="PATRIC" id="fig|178900.5.peg.363"/>
<comment type="caution">
    <text evidence="2">The sequence shown here is derived from an EMBL/GenBank/DDBJ whole genome shotgun (WGS) entry which is preliminary data.</text>
</comment>
<evidence type="ECO:0000313" key="2">
    <source>
        <dbReference type="EMBL" id="KXU91669.1"/>
    </source>
</evidence>
<gene>
    <name evidence="2" type="ORF">AD928_13120</name>
</gene>
<evidence type="ECO:0000256" key="1">
    <source>
        <dbReference type="SAM" id="Coils"/>
    </source>
</evidence>
<organism evidence="2 3">
    <name type="scientific">Acetobacter cerevisiae</name>
    <dbReference type="NCBI Taxonomy" id="178900"/>
    <lineage>
        <taxon>Bacteria</taxon>
        <taxon>Pseudomonadati</taxon>
        <taxon>Pseudomonadota</taxon>
        <taxon>Alphaproteobacteria</taxon>
        <taxon>Acetobacterales</taxon>
        <taxon>Acetobacteraceae</taxon>
        <taxon>Acetobacter</taxon>
    </lineage>
</organism>
<evidence type="ECO:0000313" key="3">
    <source>
        <dbReference type="Proteomes" id="UP000075473"/>
    </source>
</evidence>